<dbReference type="GO" id="GO:0043213">
    <property type="term" value="P:bacteriocin transport"/>
    <property type="evidence" value="ECO:0007669"/>
    <property type="project" value="InterPro"/>
</dbReference>
<dbReference type="AlphaFoldDB" id="A0A2J0PHC8"/>
<evidence type="ECO:0000313" key="4">
    <source>
        <dbReference type="Proteomes" id="UP000230495"/>
    </source>
</evidence>
<dbReference type="RefSeq" id="WP_100126872.1">
    <property type="nucleotide sequence ID" value="NZ_NEET01000021.1"/>
</dbReference>
<dbReference type="EMBL" id="NEEU01000014">
    <property type="protein sequence ID" value="PJD72244.1"/>
    <property type="molecule type" value="Genomic_DNA"/>
</dbReference>
<protein>
    <submittedName>
        <fullName evidence="3">Uncharacterized protein</fullName>
    </submittedName>
</protein>
<feature type="region of interest" description="Disordered" evidence="1">
    <location>
        <begin position="221"/>
        <end position="271"/>
    </location>
</feature>
<dbReference type="SUPFAM" id="SSF74653">
    <property type="entry name" value="TolA/TonB C-terminal domain"/>
    <property type="match status" value="1"/>
</dbReference>
<feature type="signal peptide" evidence="2">
    <location>
        <begin position="1"/>
        <end position="24"/>
    </location>
</feature>
<dbReference type="Pfam" id="PF06519">
    <property type="entry name" value="TolA"/>
    <property type="match status" value="1"/>
</dbReference>
<evidence type="ECO:0000256" key="2">
    <source>
        <dbReference type="SAM" id="SignalP"/>
    </source>
</evidence>
<feature type="chain" id="PRO_5014339316" evidence="2">
    <location>
        <begin position="25"/>
        <end position="363"/>
    </location>
</feature>
<evidence type="ECO:0000313" key="3">
    <source>
        <dbReference type="EMBL" id="PJD72244.1"/>
    </source>
</evidence>
<organism evidence="3">
    <name type="scientific">Enterobacter kobei</name>
    <dbReference type="NCBI Taxonomy" id="208224"/>
    <lineage>
        <taxon>Bacteria</taxon>
        <taxon>Pseudomonadati</taxon>
        <taxon>Pseudomonadota</taxon>
        <taxon>Gammaproteobacteria</taxon>
        <taxon>Enterobacterales</taxon>
        <taxon>Enterobacteriaceae</taxon>
        <taxon>Enterobacter</taxon>
        <taxon>Enterobacter cloacae complex</taxon>
    </lineage>
</organism>
<name>A0A2J0PHC8_9ENTR</name>
<keyword evidence="2" id="KW-0732">Signal</keyword>
<dbReference type="GO" id="GO:0016020">
    <property type="term" value="C:membrane"/>
    <property type="evidence" value="ECO:0007669"/>
    <property type="project" value="InterPro"/>
</dbReference>
<accession>A0A2J0PHC8</accession>
<dbReference type="InterPro" id="IPR014161">
    <property type="entry name" value="Tol-Pal_TolA"/>
</dbReference>
<gene>
    <name evidence="3" type="ORF">B9Q37_16845</name>
</gene>
<reference evidence="3 4" key="1">
    <citation type="journal article" date="2017" name="J. Antimicrob. Chemother.">
        <title>Characterization of the population structure, drug resistance mechanisms and plasmids of the community-associated Enterobacter cloacae complex in China.</title>
        <authorList>
            <person name="Zhou K."/>
            <person name="Yu W."/>
            <person name="Cao X."/>
            <person name="Shen P."/>
            <person name="Lu H."/>
            <person name="Luo Q."/>
            <person name="Rossen J.W.A."/>
            <person name="Xiao Y."/>
        </authorList>
    </citation>
    <scope>NUCLEOTIDE SEQUENCE [LARGE SCALE GENOMIC DNA]</scope>
    <source>
        <strain evidence="3">ECC1097</strain>
    </source>
</reference>
<dbReference type="Gene3D" id="3.30.1150.10">
    <property type="match status" value="1"/>
</dbReference>
<feature type="compositionally biased region" description="Basic and acidic residues" evidence="1">
    <location>
        <begin position="231"/>
        <end position="252"/>
    </location>
</feature>
<comment type="caution">
    <text evidence="3">The sequence shown here is derived from an EMBL/GenBank/DDBJ whole genome shotgun (WGS) entry which is preliminary data.</text>
</comment>
<dbReference type="Proteomes" id="UP000230495">
    <property type="component" value="Unassembled WGS sequence"/>
</dbReference>
<dbReference type="GO" id="GO:0019534">
    <property type="term" value="F:toxin transmembrane transporter activity"/>
    <property type="evidence" value="ECO:0007669"/>
    <property type="project" value="InterPro"/>
</dbReference>
<proteinExistence type="predicted"/>
<evidence type="ECO:0000256" key="1">
    <source>
        <dbReference type="SAM" id="MobiDB-lite"/>
    </source>
</evidence>
<sequence>MKRLILAATVISASLLPFTCSANADSLGINKDCDNHPVSQYGMDTITAFSQYKTESKKFKDALTAFCNKGKTMGDMGFEAANAHSLAEARKWTDSSLPGGNEEQKKFSAAMGSLLYFAMLNGFSGFDYPRPPEQKEKPVSSFNPNEICDDISSKAAKYSTSNLPPQVQISLAEWNQIKGEFQMVCFAGIMAGNNRQSVDSKILAGMNDIGKEVYLSAYRSGSEYPKPRSKNNTEKSDAAAREKATAKEKADASGKQSATNKTKQADDYKSRSVRLDSPDFQRFQSSLRNEFMRRIGDAKRFSGKECSINVWMSQKGEVLSARKESGDEELCSVVLQASKGMRLSPMSNEVYGVFRNPSLNFKF</sequence>
<dbReference type="OrthoDB" id="7068768at2"/>